<dbReference type="RefSeq" id="XP_051361981.1">
    <property type="nucleotide sequence ID" value="XM_051506634.1"/>
</dbReference>
<evidence type="ECO:0000256" key="1">
    <source>
        <dbReference type="SAM" id="MobiDB-lite"/>
    </source>
</evidence>
<keyword evidence="4" id="KW-1185">Reference proteome</keyword>
<dbReference type="AlphaFoldDB" id="A0A9P9Y107"/>
<feature type="compositionally biased region" description="Basic residues" evidence="1">
    <location>
        <begin position="304"/>
        <end position="325"/>
    </location>
</feature>
<gene>
    <name evidence="3" type="ORF">J7T54_002481</name>
</gene>
<dbReference type="GeneID" id="75828993"/>
<dbReference type="Proteomes" id="UP001055219">
    <property type="component" value="Unassembled WGS sequence"/>
</dbReference>
<reference evidence="3" key="2">
    <citation type="submission" date="2022-07" db="EMBL/GenBank/DDBJ databases">
        <authorList>
            <person name="Goncalves M.F.M."/>
            <person name="Hilario S."/>
            <person name="Van De Peer Y."/>
            <person name="Esteves A.C."/>
            <person name="Alves A."/>
        </authorList>
    </citation>
    <scope>NUCLEOTIDE SEQUENCE</scope>
    <source>
        <strain evidence="3">MUM 19.33</strain>
    </source>
</reference>
<evidence type="ECO:0000256" key="2">
    <source>
        <dbReference type="SAM" id="SignalP"/>
    </source>
</evidence>
<comment type="caution">
    <text evidence="3">The sequence shown here is derived from an EMBL/GenBank/DDBJ whole genome shotgun (WGS) entry which is preliminary data.</text>
</comment>
<reference evidence="3" key="1">
    <citation type="journal article" date="2021" name="J Fungi (Basel)">
        <title>Genomic and Metabolomic Analyses of the Marine Fungus Emericellopsis cladophorae: Insights into Saltwater Adaptability Mechanisms and Its Biosynthetic Potential.</title>
        <authorList>
            <person name="Goncalves M.F.M."/>
            <person name="Hilario S."/>
            <person name="Van de Peer Y."/>
            <person name="Esteves A.C."/>
            <person name="Alves A."/>
        </authorList>
    </citation>
    <scope>NUCLEOTIDE SEQUENCE</scope>
    <source>
        <strain evidence="3">MUM 19.33</strain>
    </source>
</reference>
<dbReference type="OrthoDB" id="2153847at2759"/>
<feature type="signal peptide" evidence="2">
    <location>
        <begin position="1"/>
        <end position="21"/>
    </location>
</feature>
<organism evidence="3 4">
    <name type="scientific">Emericellopsis cladophorae</name>
    <dbReference type="NCBI Taxonomy" id="2686198"/>
    <lineage>
        <taxon>Eukaryota</taxon>
        <taxon>Fungi</taxon>
        <taxon>Dikarya</taxon>
        <taxon>Ascomycota</taxon>
        <taxon>Pezizomycotina</taxon>
        <taxon>Sordariomycetes</taxon>
        <taxon>Hypocreomycetidae</taxon>
        <taxon>Hypocreales</taxon>
        <taxon>Bionectriaceae</taxon>
        <taxon>Emericellopsis</taxon>
    </lineage>
</organism>
<name>A0A9P9Y107_9HYPO</name>
<feature type="region of interest" description="Disordered" evidence="1">
    <location>
        <begin position="163"/>
        <end position="202"/>
    </location>
</feature>
<keyword evidence="2" id="KW-0732">Signal</keyword>
<accession>A0A9P9Y107</accession>
<proteinExistence type="predicted"/>
<feature type="chain" id="PRO_5040373534" evidence="2">
    <location>
        <begin position="22"/>
        <end position="325"/>
    </location>
</feature>
<feature type="region of interest" description="Disordered" evidence="1">
    <location>
        <begin position="298"/>
        <end position="325"/>
    </location>
</feature>
<dbReference type="EMBL" id="JAGIXG020000024">
    <property type="protein sequence ID" value="KAI6781125.1"/>
    <property type="molecule type" value="Genomic_DNA"/>
</dbReference>
<evidence type="ECO:0000313" key="4">
    <source>
        <dbReference type="Proteomes" id="UP001055219"/>
    </source>
</evidence>
<evidence type="ECO:0000313" key="3">
    <source>
        <dbReference type="EMBL" id="KAI6781125.1"/>
    </source>
</evidence>
<sequence>MSRGLQLFLYGSIALSGAVEARFNQENAVQGVISSIGGGEAATLAGASIRALLAGANACDKLTLADQVAALGGDADGALDAAKQLVQAEKNFNPFAVDRPSVCDDPSLPANEGLRGIVPLIDPAVDGAAAVNDASAASLTTPVNQAGSQADLLRDIGFETFTAQSGGSAAPPADEEAGSEAGNKDNAEEDAGNEVNQPPIVNASCPAVPPANNDNIQDIQSFTGSLGKAIEPIEFSGDDARPFLVGGSTFGNFAAAAARSCDRQFNGCANVANAGGADFTVADCSAQKDQCTAAQSTAPVQSFARRRRRSQHKHKRSQNKHHVKL</sequence>
<protein>
    <submittedName>
        <fullName evidence="3">Uncharacterized protein</fullName>
    </submittedName>
</protein>